<reference evidence="2" key="1">
    <citation type="journal article" date="2023" name="G3 (Bethesda)">
        <title>Genome assembly and association tests identify interacting loci associated with vigor, precocity, and sex in interspecific pistachio rootstocks.</title>
        <authorList>
            <person name="Palmer W."/>
            <person name="Jacygrad E."/>
            <person name="Sagayaradj S."/>
            <person name="Cavanaugh K."/>
            <person name="Han R."/>
            <person name="Bertier L."/>
            <person name="Beede B."/>
            <person name="Kafkas S."/>
            <person name="Golino D."/>
            <person name="Preece J."/>
            <person name="Michelmore R."/>
        </authorList>
    </citation>
    <scope>NUCLEOTIDE SEQUENCE [LARGE SCALE GENOMIC DNA]</scope>
</reference>
<sequence length="79" mass="8476">MSKSPPPRISATFQSQPLTHSSISPPAGDLVNHPRILQGVTGGVVVFPAEGSSTLTILRSSDYEKITEEARAKEMMDSH</sequence>
<dbReference type="EMBL" id="CM047908">
    <property type="protein sequence ID" value="KAJ0082505.1"/>
    <property type="molecule type" value="Genomic_DNA"/>
</dbReference>
<evidence type="ECO:0000313" key="1">
    <source>
        <dbReference type="EMBL" id="KAJ0082505.1"/>
    </source>
</evidence>
<name>A0ACC1A4S7_9ROSI</name>
<protein>
    <submittedName>
        <fullName evidence="1">Uncharacterized protein</fullName>
    </submittedName>
</protein>
<organism evidence="1 2">
    <name type="scientific">Pistacia atlantica</name>
    <dbReference type="NCBI Taxonomy" id="434234"/>
    <lineage>
        <taxon>Eukaryota</taxon>
        <taxon>Viridiplantae</taxon>
        <taxon>Streptophyta</taxon>
        <taxon>Embryophyta</taxon>
        <taxon>Tracheophyta</taxon>
        <taxon>Spermatophyta</taxon>
        <taxon>Magnoliopsida</taxon>
        <taxon>eudicotyledons</taxon>
        <taxon>Gunneridae</taxon>
        <taxon>Pentapetalae</taxon>
        <taxon>rosids</taxon>
        <taxon>malvids</taxon>
        <taxon>Sapindales</taxon>
        <taxon>Anacardiaceae</taxon>
        <taxon>Pistacia</taxon>
    </lineage>
</organism>
<comment type="caution">
    <text evidence="1">The sequence shown here is derived from an EMBL/GenBank/DDBJ whole genome shotgun (WGS) entry which is preliminary data.</text>
</comment>
<proteinExistence type="predicted"/>
<keyword evidence="2" id="KW-1185">Reference proteome</keyword>
<accession>A0ACC1A4S7</accession>
<gene>
    <name evidence="1" type="ORF">Patl1_11625</name>
</gene>
<dbReference type="Proteomes" id="UP001164250">
    <property type="component" value="Chromosome 12"/>
</dbReference>
<evidence type="ECO:0000313" key="2">
    <source>
        <dbReference type="Proteomes" id="UP001164250"/>
    </source>
</evidence>